<feature type="region of interest" description="Disordered" evidence="1">
    <location>
        <begin position="1"/>
        <end position="27"/>
    </location>
</feature>
<dbReference type="EMBL" id="JARIHO010000015">
    <property type="protein sequence ID" value="KAJ7349826.1"/>
    <property type="molecule type" value="Genomic_DNA"/>
</dbReference>
<evidence type="ECO:0000313" key="2">
    <source>
        <dbReference type="EMBL" id="KAJ7349826.1"/>
    </source>
</evidence>
<dbReference type="Proteomes" id="UP001218218">
    <property type="component" value="Unassembled WGS sequence"/>
</dbReference>
<keyword evidence="3" id="KW-1185">Reference proteome</keyword>
<feature type="region of interest" description="Disordered" evidence="1">
    <location>
        <begin position="281"/>
        <end position="305"/>
    </location>
</feature>
<protein>
    <submittedName>
        <fullName evidence="2">Uncharacterized protein</fullName>
    </submittedName>
</protein>
<name>A0AAD7ETK3_9AGAR</name>
<reference evidence="2" key="1">
    <citation type="submission" date="2023-03" db="EMBL/GenBank/DDBJ databases">
        <title>Massive genome expansion in bonnet fungi (Mycena s.s.) driven by repeated elements and novel gene families across ecological guilds.</title>
        <authorList>
            <consortium name="Lawrence Berkeley National Laboratory"/>
            <person name="Harder C.B."/>
            <person name="Miyauchi S."/>
            <person name="Viragh M."/>
            <person name="Kuo A."/>
            <person name="Thoen E."/>
            <person name="Andreopoulos B."/>
            <person name="Lu D."/>
            <person name="Skrede I."/>
            <person name="Drula E."/>
            <person name="Henrissat B."/>
            <person name="Morin E."/>
            <person name="Kohler A."/>
            <person name="Barry K."/>
            <person name="LaButti K."/>
            <person name="Morin E."/>
            <person name="Salamov A."/>
            <person name="Lipzen A."/>
            <person name="Mereny Z."/>
            <person name="Hegedus B."/>
            <person name="Baldrian P."/>
            <person name="Stursova M."/>
            <person name="Weitz H."/>
            <person name="Taylor A."/>
            <person name="Grigoriev I.V."/>
            <person name="Nagy L.G."/>
            <person name="Martin F."/>
            <person name="Kauserud H."/>
        </authorList>
    </citation>
    <scope>NUCLEOTIDE SEQUENCE</scope>
    <source>
        <strain evidence="2">CBHHK002</strain>
    </source>
</reference>
<feature type="compositionally biased region" description="Basic and acidic residues" evidence="1">
    <location>
        <begin position="15"/>
        <end position="27"/>
    </location>
</feature>
<comment type="caution">
    <text evidence="2">The sequence shown here is derived from an EMBL/GenBank/DDBJ whole genome shotgun (WGS) entry which is preliminary data.</text>
</comment>
<gene>
    <name evidence="2" type="ORF">DFH08DRAFT_807165</name>
</gene>
<evidence type="ECO:0000313" key="3">
    <source>
        <dbReference type="Proteomes" id="UP001218218"/>
    </source>
</evidence>
<accession>A0AAD7ETK3</accession>
<organism evidence="2 3">
    <name type="scientific">Mycena albidolilacea</name>
    <dbReference type="NCBI Taxonomy" id="1033008"/>
    <lineage>
        <taxon>Eukaryota</taxon>
        <taxon>Fungi</taxon>
        <taxon>Dikarya</taxon>
        <taxon>Basidiomycota</taxon>
        <taxon>Agaricomycotina</taxon>
        <taxon>Agaricomycetes</taxon>
        <taxon>Agaricomycetidae</taxon>
        <taxon>Agaricales</taxon>
        <taxon>Marasmiineae</taxon>
        <taxon>Mycenaceae</taxon>
        <taxon>Mycena</taxon>
    </lineage>
</organism>
<dbReference type="AlphaFoldDB" id="A0AAD7ETK3"/>
<sequence>MASIHPLCSGNSPKSLEEGLREKHSRGSDKVLEEGKWWYGRKKSHASHNASSISQLLMSRSAQYQFLETVWVSRDHLFGGVTSYIHLERHFYGIELIFLYTLSQAPQKHSQNDWIPRDPGKIWLCQRKYQEIAARDCMKRMSAEPYNKETKKDLWMGGSRGGNQEMSHRALDMHAHRKFGFGNLHPALGQIAWMVGIERADDGERVHGWQALSAHGVWDRVAGSSMGGGGGGGYRVRMGCTMSGCWGTKRRASGGQYTMKGCGSCNGQLHGPQVDWRATKGGGSSWNMEETEEQAGGPEAKGSLCSGEWKQGANGDRNKMIAPFGVAVECHQLRRGGRANGSDPLDIWSVKDWEF</sequence>
<proteinExistence type="predicted"/>
<evidence type="ECO:0000256" key="1">
    <source>
        <dbReference type="SAM" id="MobiDB-lite"/>
    </source>
</evidence>